<gene>
    <name evidence="11" type="ORF">Sjap_009531</name>
</gene>
<dbReference type="FunFam" id="3.40.50.1820:FF:000106">
    <property type="entry name" value="Galactolipase DONGLE, chloroplastic"/>
    <property type="match status" value="1"/>
</dbReference>
<comment type="similarity">
    <text evidence="2">Belongs to the AB hydrolase superfamily. Lipase family.</text>
</comment>
<protein>
    <recommendedName>
        <fullName evidence="10">Fungal lipase-type domain-containing protein</fullName>
    </recommendedName>
</protein>
<evidence type="ECO:0000259" key="10">
    <source>
        <dbReference type="Pfam" id="PF01764"/>
    </source>
</evidence>
<dbReference type="Pfam" id="PF01764">
    <property type="entry name" value="Lipase_3"/>
    <property type="match status" value="1"/>
</dbReference>
<dbReference type="InterPro" id="IPR029058">
    <property type="entry name" value="AB_hydrolase_fold"/>
</dbReference>
<name>A0AAP0PCC6_9MAGN</name>
<dbReference type="InterPro" id="IPR002921">
    <property type="entry name" value="Fungal_lipase-type"/>
</dbReference>
<evidence type="ECO:0000256" key="9">
    <source>
        <dbReference type="SAM" id="MobiDB-lite"/>
    </source>
</evidence>
<proteinExistence type="inferred from homology"/>
<organism evidence="11 12">
    <name type="scientific">Stephania japonica</name>
    <dbReference type="NCBI Taxonomy" id="461633"/>
    <lineage>
        <taxon>Eukaryota</taxon>
        <taxon>Viridiplantae</taxon>
        <taxon>Streptophyta</taxon>
        <taxon>Embryophyta</taxon>
        <taxon>Tracheophyta</taxon>
        <taxon>Spermatophyta</taxon>
        <taxon>Magnoliopsida</taxon>
        <taxon>Ranunculales</taxon>
        <taxon>Menispermaceae</taxon>
        <taxon>Menispermoideae</taxon>
        <taxon>Cissampelideae</taxon>
        <taxon>Stephania</taxon>
    </lineage>
</organism>
<dbReference type="GO" id="GO:0008970">
    <property type="term" value="F:phospholipase A1 activity"/>
    <property type="evidence" value="ECO:0007669"/>
    <property type="project" value="TreeGrafter"/>
</dbReference>
<evidence type="ECO:0000256" key="6">
    <source>
        <dbReference type="ARBA" id="ARBA00022946"/>
    </source>
</evidence>
<keyword evidence="4" id="KW-0934">Plastid</keyword>
<dbReference type="PANTHER" id="PTHR31403:SF4">
    <property type="entry name" value="PHOSPHOLIPASE A1-IALPHA2, CHLOROPLASTIC"/>
    <property type="match status" value="1"/>
</dbReference>
<evidence type="ECO:0000313" key="12">
    <source>
        <dbReference type="Proteomes" id="UP001417504"/>
    </source>
</evidence>
<evidence type="ECO:0000256" key="1">
    <source>
        <dbReference type="ARBA" id="ARBA00004229"/>
    </source>
</evidence>
<keyword evidence="3" id="KW-0150">Chloroplast</keyword>
<keyword evidence="5" id="KW-0378">Hydrolase</keyword>
<sequence>MASLMNPNPSLAALETSIRLSSTTRGAQPGLSAFARVAVAPAERKAAGVGLISTFPQYMTTPVVAPTSSSHVVNKQPTVNWRDTSSSSTSTSTSSSSSTTSTSASFSSQLARVWREIQGSNNWGDLMEPLNPLLRDEIVRYGEFVTACYKAFDLDPTSRRYLNCKYGKKNMLKEVGMENPGYEITKYIYANPDISIPTQIGTCCSRWIGYVAVSSDEESKRLGRRDVLITFRGTVTNTEWIANFMSSLTPARLDPHNPLPEVKVESGFLNLYTSDDRSCKFGVGSCRQQLLSEVSRILNMYKGEEMSITLAGHSMGSSLAVLLGYDIAELGMNKRSSTSTNTSTSCSTSNRDENREIPVTVYSFGGPRVGNSSFKNRCEELGVKVLRVVNINDPVTKMPGVLFSNENFRALLGDKLELPWMACSCYAHVGVELALDFFKMQNPSCVHDLETYIGLVRTCNMKAQIQKDVADMRNKAWQFLFSAQVLVTLCMCVHL</sequence>
<dbReference type="EMBL" id="JBBNAE010000003">
    <property type="protein sequence ID" value="KAK9138937.1"/>
    <property type="molecule type" value="Genomic_DNA"/>
</dbReference>
<evidence type="ECO:0000256" key="8">
    <source>
        <dbReference type="ARBA" id="ARBA00023098"/>
    </source>
</evidence>
<dbReference type="Proteomes" id="UP001417504">
    <property type="component" value="Unassembled WGS sequence"/>
</dbReference>
<keyword evidence="8" id="KW-0443">Lipid metabolism</keyword>
<dbReference type="CDD" id="cd00519">
    <property type="entry name" value="Lipase_3"/>
    <property type="match status" value="1"/>
</dbReference>
<keyword evidence="7" id="KW-0442">Lipid degradation</keyword>
<evidence type="ECO:0000256" key="4">
    <source>
        <dbReference type="ARBA" id="ARBA00022640"/>
    </source>
</evidence>
<dbReference type="Gene3D" id="3.40.50.1820">
    <property type="entry name" value="alpha/beta hydrolase"/>
    <property type="match status" value="1"/>
</dbReference>
<dbReference type="GO" id="GO:0016042">
    <property type="term" value="P:lipid catabolic process"/>
    <property type="evidence" value="ECO:0007669"/>
    <property type="project" value="UniProtKB-KW"/>
</dbReference>
<feature type="region of interest" description="Disordered" evidence="9">
    <location>
        <begin position="66"/>
        <end position="102"/>
    </location>
</feature>
<dbReference type="SUPFAM" id="SSF53474">
    <property type="entry name" value="alpha/beta-Hydrolases"/>
    <property type="match status" value="1"/>
</dbReference>
<feature type="domain" description="Fungal lipase-type" evidence="10">
    <location>
        <begin position="229"/>
        <end position="401"/>
    </location>
</feature>
<accession>A0AAP0PCC6</accession>
<feature type="compositionally biased region" description="Polar residues" evidence="9">
    <location>
        <begin position="66"/>
        <end position="83"/>
    </location>
</feature>
<evidence type="ECO:0000313" key="11">
    <source>
        <dbReference type="EMBL" id="KAK9138937.1"/>
    </source>
</evidence>
<keyword evidence="6" id="KW-0809">Transit peptide</keyword>
<evidence type="ECO:0000256" key="3">
    <source>
        <dbReference type="ARBA" id="ARBA00022528"/>
    </source>
</evidence>
<feature type="compositionally biased region" description="Low complexity" evidence="9">
    <location>
        <begin position="84"/>
        <end position="102"/>
    </location>
</feature>
<evidence type="ECO:0000256" key="7">
    <source>
        <dbReference type="ARBA" id="ARBA00022963"/>
    </source>
</evidence>
<evidence type="ECO:0000256" key="2">
    <source>
        <dbReference type="ARBA" id="ARBA00010701"/>
    </source>
</evidence>
<dbReference type="GO" id="GO:0009507">
    <property type="term" value="C:chloroplast"/>
    <property type="evidence" value="ECO:0007669"/>
    <property type="project" value="UniProtKB-SubCell"/>
</dbReference>
<comment type="caution">
    <text evidence="11">The sequence shown here is derived from an EMBL/GenBank/DDBJ whole genome shotgun (WGS) entry which is preliminary data.</text>
</comment>
<dbReference type="AlphaFoldDB" id="A0AAP0PCC6"/>
<comment type="subcellular location">
    <subcellularLocation>
        <location evidence="1">Plastid</location>
        <location evidence="1">Chloroplast</location>
    </subcellularLocation>
</comment>
<reference evidence="11 12" key="1">
    <citation type="submission" date="2024-01" db="EMBL/GenBank/DDBJ databases">
        <title>Genome assemblies of Stephania.</title>
        <authorList>
            <person name="Yang L."/>
        </authorList>
    </citation>
    <scope>NUCLEOTIDE SEQUENCE [LARGE SCALE GENOMIC DNA]</scope>
    <source>
        <strain evidence="11">QJT</strain>
        <tissue evidence="11">Leaf</tissue>
    </source>
</reference>
<evidence type="ECO:0000256" key="5">
    <source>
        <dbReference type="ARBA" id="ARBA00022801"/>
    </source>
</evidence>
<dbReference type="PANTHER" id="PTHR31403">
    <property type="entry name" value="PHOSPHOLIPASE A1-IBETA2, CHLOROPLASTIC"/>
    <property type="match status" value="1"/>
</dbReference>
<keyword evidence="12" id="KW-1185">Reference proteome</keyword>